<gene>
    <name evidence="6" type="ORF">M413DRAFT_138498</name>
</gene>
<organism evidence="6 7">
    <name type="scientific">Hebeloma cylindrosporum</name>
    <dbReference type="NCBI Taxonomy" id="76867"/>
    <lineage>
        <taxon>Eukaryota</taxon>
        <taxon>Fungi</taxon>
        <taxon>Dikarya</taxon>
        <taxon>Basidiomycota</taxon>
        <taxon>Agaricomycotina</taxon>
        <taxon>Agaricomycetes</taxon>
        <taxon>Agaricomycetidae</taxon>
        <taxon>Agaricales</taxon>
        <taxon>Agaricineae</taxon>
        <taxon>Hymenogastraceae</taxon>
        <taxon>Hebeloma</taxon>
    </lineage>
</organism>
<reference evidence="6 7" key="1">
    <citation type="submission" date="2014-04" db="EMBL/GenBank/DDBJ databases">
        <authorList>
            <consortium name="DOE Joint Genome Institute"/>
            <person name="Kuo A."/>
            <person name="Gay G."/>
            <person name="Dore J."/>
            <person name="Kohler A."/>
            <person name="Nagy L.G."/>
            <person name="Floudas D."/>
            <person name="Copeland A."/>
            <person name="Barry K.W."/>
            <person name="Cichocki N."/>
            <person name="Veneault-Fourrey C."/>
            <person name="LaButti K."/>
            <person name="Lindquist E.A."/>
            <person name="Lipzen A."/>
            <person name="Lundell T."/>
            <person name="Morin E."/>
            <person name="Murat C."/>
            <person name="Sun H."/>
            <person name="Tunlid A."/>
            <person name="Henrissat B."/>
            <person name="Grigoriev I.V."/>
            <person name="Hibbett D.S."/>
            <person name="Martin F."/>
            <person name="Nordberg H.P."/>
            <person name="Cantor M.N."/>
            <person name="Hua S.X."/>
        </authorList>
    </citation>
    <scope>NUCLEOTIDE SEQUENCE [LARGE SCALE GENOMIC DNA]</scope>
    <source>
        <strain evidence="7">h7</strain>
    </source>
</reference>
<dbReference type="InterPro" id="IPR002893">
    <property type="entry name" value="Znf_MYND"/>
</dbReference>
<dbReference type="Gene3D" id="6.10.140.2220">
    <property type="match status" value="1"/>
</dbReference>
<dbReference type="GO" id="GO:0008270">
    <property type="term" value="F:zinc ion binding"/>
    <property type="evidence" value="ECO:0007669"/>
    <property type="project" value="UniProtKB-KW"/>
</dbReference>
<evidence type="ECO:0000256" key="4">
    <source>
        <dbReference type="PROSITE-ProRule" id="PRU00134"/>
    </source>
</evidence>
<dbReference type="OrthoDB" id="341421at2759"/>
<evidence type="ECO:0000256" key="1">
    <source>
        <dbReference type="ARBA" id="ARBA00022723"/>
    </source>
</evidence>
<evidence type="ECO:0000256" key="2">
    <source>
        <dbReference type="ARBA" id="ARBA00022771"/>
    </source>
</evidence>
<dbReference type="Proteomes" id="UP000053424">
    <property type="component" value="Unassembled WGS sequence"/>
</dbReference>
<name>A0A0C2YLA6_HEBCY</name>
<accession>A0A0C2YLA6</accession>
<reference evidence="7" key="2">
    <citation type="submission" date="2015-01" db="EMBL/GenBank/DDBJ databases">
        <title>Evolutionary Origins and Diversification of the Mycorrhizal Mutualists.</title>
        <authorList>
            <consortium name="DOE Joint Genome Institute"/>
            <consortium name="Mycorrhizal Genomics Consortium"/>
            <person name="Kohler A."/>
            <person name="Kuo A."/>
            <person name="Nagy L.G."/>
            <person name="Floudas D."/>
            <person name="Copeland A."/>
            <person name="Barry K.W."/>
            <person name="Cichocki N."/>
            <person name="Veneault-Fourrey C."/>
            <person name="LaButti K."/>
            <person name="Lindquist E.A."/>
            <person name="Lipzen A."/>
            <person name="Lundell T."/>
            <person name="Morin E."/>
            <person name="Murat C."/>
            <person name="Riley R."/>
            <person name="Ohm R."/>
            <person name="Sun H."/>
            <person name="Tunlid A."/>
            <person name="Henrissat B."/>
            <person name="Grigoriev I.V."/>
            <person name="Hibbett D.S."/>
            <person name="Martin F."/>
        </authorList>
    </citation>
    <scope>NUCLEOTIDE SEQUENCE [LARGE SCALE GENOMIC DNA]</scope>
    <source>
        <strain evidence="7">h7</strain>
    </source>
</reference>
<keyword evidence="7" id="KW-1185">Reference proteome</keyword>
<dbReference type="SUPFAM" id="SSF144232">
    <property type="entry name" value="HIT/MYND zinc finger-like"/>
    <property type="match status" value="1"/>
</dbReference>
<feature type="domain" description="MYND-type" evidence="5">
    <location>
        <begin position="219"/>
        <end position="264"/>
    </location>
</feature>
<proteinExistence type="predicted"/>
<evidence type="ECO:0000313" key="6">
    <source>
        <dbReference type="EMBL" id="KIM41812.1"/>
    </source>
</evidence>
<evidence type="ECO:0000256" key="3">
    <source>
        <dbReference type="ARBA" id="ARBA00022833"/>
    </source>
</evidence>
<dbReference type="Pfam" id="PF01753">
    <property type="entry name" value="zf-MYND"/>
    <property type="match status" value="1"/>
</dbReference>
<sequence length="275" mass="30867">MADDILYAGCWLSHNRHGESIGTSPGLIESQYMSLQMFCFYPMCTEMIPDERQTAFRPPAGAGSMHFKPSGRESITTLRLRAYRNEVDAKLDYALRLAAGLDVKQDIQAALKQLAPITNGQYPDAVRSFAASLACACLQYNFEMSDWTLKMHTLCLEMANESLERGLFSFSAFLSVAYFLQSAPRREIRAITALYPRLIATYLEAIKEAGSRHGLGRQCAGCGRRSKHRSELKACTGPCKELKKPMYCGRECQKSDWKNHRRWYVAQPAGNGVPL</sequence>
<dbReference type="HOGENOM" id="CLU_1012133_0_0_1"/>
<dbReference type="AlphaFoldDB" id="A0A0C2YLA6"/>
<dbReference type="EMBL" id="KN831779">
    <property type="protein sequence ID" value="KIM41812.1"/>
    <property type="molecule type" value="Genomic_DNA"/>
</dbReference>
<keyword evidence="1" id="KW-0479">Metal-binding</keyword>
<evidence type="ECO:0000313" key="7">
    <source>
        <dbReference type="Proteomes" id="UP000053424"/>
    </source>
</evidence>
<protein>
    <recommendedName>
        <fullName evidence="5">MYND-type domain-containing protein</fullName>
    </recommendedName>
</protein>
<dbReference type="PROSITE" id="PS50865">
    <property type="entry name" value="ZF_MYND_2"/>
    <property type="match status" value="1"/>
</dbReference>
<keyword evidence="3" id="KW-0862">Zinc</keyword>
<evidence type="ECO:0000259" key="5">
    <source>
        <dbReference type="PROSITE" id="PS50865"/>
    </source>
</evidence>
<keyword evidence="2 4" id="KW-0863">Zinc-finger</keyword>